<keyword evidence="3" id="KW-1185">Reference proteome</keyword>
<keyword evidence="1" id="KW-1133">Transmembrane helix</keyword>
<dbReference type="AlphaFoldDB" id="A0A4C1TX38"/>
<comment type="caution">
    <text evidence="2">The sequence shown here is derived from an EMBL/GenBank/DDBJ whole genome shotgun (WGS) entry which is preliminary data.</text>
</comment>
<dbReference type="Proteomes" id="UP000299102">
    <property type="component" value="Unassembled WGS sequence"/>
</dbReference>
<keyword evidence="1" id="KW-0812">Transmembrane</keyword>
<accession>A0A4C1TX38</accession>
<name>A0A4C1TX38_EUMVA</name>
<evidence type="ECO:0000313" key="3">
    <source>
        <dbReference type="Proteomes" id="UP000299102"/>
    </source>
</evidence>
<sequence length="168" mass="18914">MLAFRLRIRVDVEHAPSSFILNDFAVNPNLVSGLVPVLFPILISVTLLVLTPVLHKFRPHSPVAFSLLPVFQEVEHVVITRSNVSMDLNLEHFSWLHDEAPSLATVYNELTSFNGFNEFTRGRANLTDDLREGRPYTTTTAEKFNAERLMIETDKKSDLPADLLIGIA</sequence>
<organism evidence="2 3">
    <name type="scientific">Eumeta variegata</name>
    <name type="common">Bagworm moth</name>
    <name type="synonym">Eumeta japonica</name>
    <dbReference type="NCBI Taxonomy" id="151549"/>
    <lineage>
        <taxon>Eukaryota</taxon>
        <taxon>Metazoa</taxon>
        <taxon>Ecdysozoa</taxon>
        <taxon>Arthropoda</taxon>
        <taxon>Hexapoda</taxon>
        <taxon>Insecta</taxon>
        <taxon>Pterygota</taxon>
        <taxon>Neoptera</taxon>
        <taxon>Endopterygota</taxon>
        <taxon>Lepidoptera</taxon>
        <taxon>Glossata</taxon>
        <taxon>Ditrysia</taxon>
        <taxon>Tineoidea</taxon>
        <taxon>Psychidae</taxon>
        <taxon>Oiketicinae</taxon>
        <taxon>Eumeta</taxon>
    </lineage>
</organism>
<protein>
    <submittedName>
        <fullName evidence="2">Uncharacterized protein</fullName>
    </submittedName>
</protein>
<feature type="transmembrane region" description="Helical" evidence="1">
    <location>
        <begin position="30"/>
        <end position="50"/>
    </location>
</feature>
<dbReference type="EMBL" id="BGZK01000099">
    <property type="protein sequence ID" value="GBP18592.1"/>
    <property type="molecule type" value="Genomic_DNA"/>
</dbReference>
<evidence type="ECO:0000256" key="1">
    <source>
        <dbReference type="SAM" id="Phobius"/>
    </source>
</evidence>
<evidence type="ECO:0000313" key="2">
    <source>
        <dbReference type="EMBL" id="GBP18592.1"/>
    </source>
</evidence>
<keyword evidence="1" id="KW-0472">Membrane</keyword>
<gene>
    <name evidence="2" type="ORF">EVAR_14362_1</name>
</gene>
<dbReference type="OrthoDB" id="10017160at2759"/>
<reference evidence="2 3" key="1">
    <citation type="journal article" date="2019" name="Commun. Biol.">
        <title>The bagworm genome reveals a unique fibroin gene that provides high tensile strength.</title>
        <authorList>
            <person name="Kono N."/>
            <person name="Nakamura H."/>
            <person name="Ohtoshi R."/>
            <person name="Tomita M."/>
            <person name="Numata K."/>
            <person name="Arakawa K."/>
        </authorList>
    </citation>
    <scope>NUCLEOTIDE SEQUENCE [LARGE SCALE GENOMIC DNA]</scope>
</reference>
<proteinExistence type="predicted"/>